<keyword evidence="2" id="KW-1185">Reference proteome</keyword>
<evidence type="ECO:0000313" key="1">
    <source>
        <dbReference type="EnsemblPlants" id="AVESA.00010b.r2.1CG0118690.1.CDS"/>
    </source>
</evidence>
<dbReference type="EnsemblPlants" id="AVESA.00010b.r2.1CG0118690.1">
    <property type="protein sequence ID" value="AVESA.00010b.r2.1CG0118690.1.CDS"/>
    <property type="gene ID" value="AVESA.00010b.r2.1CG0118690"/>
</dbReference>
<name>A0ACD5TS66_AVESA</name>
<proteinExistence type="predicted"/>
<protein>
    <submittedName>
        <fullName evidence="1">Uncharacterized protein</fullName>
    </submittedName>
</protein>
<reference evidence="1" key="1">
    <citation type="submission" date="2021-05" db="EMBL/GenBank/DDBJ databases">
        <authorList>
            <person name="Scholz U."/>
            <person name="Mascher M."/>
            <person name="Fiebig A."/>
        </authorList>
    </citation>
    <scope>NUCLEOTIDE SEQUENCE [LARGE SCALE GENOMIC DNA]</scope>
</reference>
<accession>A0ACD5TS66</accession>
<dbReference type="Proteomes" id="UP001732700">
    <property type="component" value="Chromosome 1C"/>
</dbReference>
<reference evidence="1" key="2">
    <citation type="submission" date="2025-09" db="UniProtKB">
        <authorList>
            <consortium name="EnsemblPlants"/>
        </authorList>
    </citation>
    <scope>IDENTIFICATION</scope>
</reference>
<organism evidence="1 2">
    <name type="scientific">Avena sativa</name>
    <name type="common">Oat</name>
    <dbReference type="NCBI Taxonomy" id="4498"/>
    <lineage>
        <taxon>Eukaryota</taxon>
        <taxon>Viridiplantae</taxon>
        <taxon>Streptophyta</taxon>
        <taxon>Embryophyta</taxon>
        <taxon>Tracheophyta</taxon>
        <taxon>Spermatophyta</taxon>
        <taxon>Magnoliopsida</taxon>
        <taxon>Liliopsida</taxon>
        <taxon>Poales</taxon>
        <taxon>Poaceae</taxon>
        <taxon>BOP clade</taxon>
        <taxon>Pooideae</taxon>
        <taxon>Poodae</taxon>
        <taxon>Poeae</taxon>
        <taxon>Poeae Chloroplast Group 1 (Aveneae type)</taxon>
        <taxon>Aveninae</taxon>
        <taxon>Avena</taxon>
    </lineage>
</organism>
<evidence type="ECO:0000313" key="2">
    <source>
        <dbReference type="Proteomes" id="UP001732700"/>
    </source>
</evidence>
<sequence length="1055" mass="119623">MAVHFHDLSSEPVRGLKEQRLSKNTSQPLCGCQLNNKAAKPIYKLQAMNLVSGAMGSLLPKLIELVKDEYKLPKIVKEGVRSLEKEMKSMHAALRKVAEVPRDQLDEQVNLWAGEVRELSFDMEDVIDKFLVRAADDDDPDPAARSNKLKQLTEKMAGLFTKGKARHQISNAIKDINKQLQEVASRHGRYTVDNIVANPAAAVTTHIDPRLGALYAEVAQLVGIVGERDQEVIKLLSQGDSMPQKKLKMVSVVGFGGLGKTTLVRAVYDKIKGDFDCTAFVPAGRSADAKKVFLEILLDLDIYQTHFTMFNERQLIDKLRKSLENKRYLIVIDDIWDEKLWTIINLAFSNDNNFGSRLITTTRIVSVSKLCCSSTNGSIYLMEPLSDDDSKRLFNKRIFSHEGGCPRQFKEVSMDILRKCGGVPLAIITIASLLTSDLQVKHLDEWQALLESIGRGLTENPSVEEMLRILAFSYYDLPSHLKTCFLYLGMFPEDYKIIKDKLIWMWIAESFIQCEKEKNSLFEIGESYFNELVNRNMILPVYDDEVKVVACKVHDMVLDLIASLSNEDNFVFLQSGTSDSCRSPQSNVRRLSLQNAQEGEFQSSSLESISMIQVRSVALFEPAIGLMPSFSRFVVLRVLELNGCDLSDCNHLNLRELGSLLQLRYLGLGDTRISELPEVGKLQFLQVLDLSKIDNVELPWTIIKLRRLIRLLIDCNIEGLAEGLGNLTSMEVLREICIDSLSLVKELGSMERLRDLAIKFQSMRLELEDAFVQSLGKMSNIQVLRIHYGGDDIERKMDILGERWVPPRSLREFVMTRDLWFSTLPAWIRRNPSHVSSQLSKLQIKVEEVRQEDLDVFGMLPALRVLYLWSLCQSRLLLVSADGFRCLAFFKLGSDSPGQVVFQPGAMPKAERVDLRISLRAAKQEARAAGKRGGWFDLGMDSLASLREVEVTFFRSGVTFGDAMRAKDALKRALRAHHNQPYLDIYFKRDDGSDDNVYHSDEENTVSSWSGSLQDQIARPTVKSRRRRPFRRRRTVHQGQPSAYRPRRSKKIPSA</sequence>